<sequence length="317" mass="36983">MKKVFVSSLFVFVICYRLIAHGIDCNCGLETFDINKYLPSKITSSSILIEKNKSVDFYSPNNLCDGSWKSWVEGEPGDGIDTEITYSYESPIDIDALVIRNGYGELKHYYNNNRVELISIHDGKGNVYYCKLRDTYKPQYFNYIHFENCTELIIKIHSIYKGTKYTDTCISEMTFLPYSYNSYNYIADDIPYEVDEYTNMINNKIKPPKDWDNLSIIHYLENGKVILLYYALPQGNKLSEQQNDKWLKVGISYFEFYNNNWIESSDSVFDIIKSANRVHLYLTPYFDELSFKSDFHLGDGTHNYILTGNGFEQVILK</sequence>
<reference evidence="3 4" key="1">
    <citation type="submission" date="2016-10" db="EMBL/GenBank/DDBJ databases">
        <authorList>
            <person name="de Groot N.N."/>
        </authorList>
    </citation>
    <scope>NUCLEOTIDE SEQUENCE [LARGE SCALE GENOMIC DNA]</scope>
    <source>
        <strain evidence="3 4">B25</strain>
    </source>
</reference>
<evidence type="ECO:0000256" key="1">
    <source>
        <dbReference type="SAM" id="SignalP"/>
    </source>
</evidence>
<dbReference type="Pfam" id="PF25302">
    <property type="entry name" value="NADase_transloc"/>
    <property type="match status" value="1"/>
</dbReference>
<proteinExistence type="predicted"/>
<keyword evidence="4" id="KW-1185">Reference proteome</keyword>
<feature type="domain" description="NAD glycohydrolase translocation F5/8 type C" evidence="2">
    <location>
        <begin position="39"/>
        <end position="175"/>
    </location>
</feature>
<evidence type="ECO:0000259" key="2">
    <source>
        <dbReference type="Pfam" id="PF25302"/>
    </source>
</evidence>
<dbReference type="EMBL" id="FOFU01000005">
    <property type="protein sequence ID" value="SEQ51110.1"/>
    <property type="molecule type" value="Genomic_DNA"/>
</dbReference>
<name>A0A1H9GM23_9SPIR</name>
<keyword evidence="1" id="KW-0732">Signal</keyword>
<feature type="chain" id="PRO_5010314951" description="NAD glycohydrolase translocation F5/8 type C domain-containing protein" evidence="1">
    <location>
        <begin position="23"/>
        <end position="317"/>
    </location>
</feature>
<feature type="signal peptide" evidence="1">
    <location>
        <begin position="1"/>
        <end position="22"/>
    </location>
</feature>
<protein>
    <recommendedName>
        <fullName evidence="2">NAD glycohydrolase translocation F5/8 type C domain-containing protein</fullName>
    </recommendedName>
</protein>
<dbReference type="OrthoDB" id="85718at2"/>
<dbReference type="InterPro" id="IPR057561">
    <property type="entry name" value="NADase_transloc"/>
</dbReference>
<dbReference type="NCBIfam" id="NF047619">
    <property type="entry name" value="NADase_discoid"/>
    <property type="match status" value="1"/>
</dbReference>
<dbReference type="RefSeq" id="WP_074643700.1">
    <property type="nucleotide sequence ID" value="NZ_FOFU01000005.1"/>
</dbReference>
<dbReference type="AlphaFoldDB" id="A0A1H9GM23"/>
<evidence type="ECO:0000313" key="3">
    <source>
        <dbReference type="EMBL" id="SEQ51110.1"/>
    </source>
</evidence>
<dbReference type="Proteomes" id="UP000182360">
    <property type="component" value="Unassembled WGS sequence"/>
</dbReference>
<organism evidence="3 4">
    <name type="scientific">Treponema bryantii</name>
    <dbReference type="NCBI Taxonomy" id="163"/>
    <lineage>
        <taxon>Bacteria</taxon>
        <taxon>Pseudomonadati</taxon>
        <taxon>Spirochaetota</taxon>
        <taxon>Spirochaetia</taxon>
        <taxon>Spirochaetales</taxon>
        <taxon>Treponemataceae</taxon>
        <taxon>Treponema</taxon>
    </lineage>
</organism>
<accession>A0A1H9GM23</accession>
<evidence type="ECO:0000313" key="4">
    <source>
        <dbReference type="Proteomes" id="UP000182360"/>
    </source>
</evidence>
<gene>
    <name evidence="3" type="ORF">SAMN04487977_10555</name>
</gene>